<proteinExistence type="predicted"/>
<dbReference type="AlphaFoldDB" id="A0A4R8RUR5"/>
<dbReference type="CDD" id="cd07262">
    <property type="entry name" value="VOC_like"/>
    <property type="match status" value="1"/>
</dbReference>
<keyword evidence="2" id="KW-1185">Reference proteome</keyword>
<dbReference type="InterPro" id="IPR029068">
    <property type="entry name" value="Glyas_Bleomycin-R_OHBP_Dase"/>
</dbReference>
<dbReference type="PANTHER" id="PTHR35006">
    <property type="entry name" value="GLYOXALASE FAMILY PROTEIN (AFU_ORTHOLOGUE AFUA_5G14830)"/>
    <property type="match status" value="1"/>
</dbReference>
<dbReference type="Proteomes" id="UP000295703">
    <property type="component" value="Unassembled WGS sequence"/>
</dbReference>
<comment type="caution">
    <text evidence="1">The sequence shown here is derived from an EMBL/GenBank/DDBJ whole genome shotgun (WGS) entry which is preliminary data.</text>
</comment>
<reference evidence="1 2" key="1">
    <citation type="submission" date="2018-12" db="EMBL/GenBank/DDBJ databases">
        <title>Genome sequence and assembly of Colletotrichum trifolii.</title>
        <authorList>
            <person name="Gan P."/>
            <person name="Shirasu K."/>
        </authorList>
    </citation>
    <scope>NUCLEOTIDE SEQUENCE [LARGE SCALE GENOMIC DNA]</scope>
    <source>
        <strain evidence="1 2">543-2</strain>
    </source>
</reference>
<sequence>MSVDHVGLYVPAGIYKEVVEWYLTALAPIGFRKFVEPNEYACGLGTHSPDFWIACHNVDEANIPMHIGFKAEDRKSVDAFHKAAMALSSKDNGAPGLRPQYHPNYYGAFVIDPAGNNIEVVCHKPEVIE</sequence>
<dbReference type="Gene3D" id="3.10.180.10">
    <property type="entry name" value="2,3-Dihydroxybiphenyl 1,2-Dioxygenase, domain 1"/>
    <property type="match status" value="1"/>
</dbReference>
<evidence type="ECO:0000313" key="1">
    <source>
        <dbReference type="EMBL" id="TDZ68296.1"/>
    </source>
</evidence>
<evidence type="ECO:0000313" key="2">
    <source>
        <dbReference type="Proteomes" id="UP000295703"/>
    </source>
</evidence>
<name>A0A4R8RUR5_COLTR</name>
<organism evidence="1 2">
    <name type="scientific">Colletotrichum trifolii</name>
    <dbReference type="NCBI Taxonomy" id="5466"/>
    <lineage>
        <taxon>Eukaryota</taxon>
        <taxon>Fungi</taxon>
        <taxon>Dikarya</taxon>
        <taxon>Ascomycota</taxon>
        <taxon>Pezizomycotina</taxon>
        <taxon>Sordariomycetes</taxon>
        <taxon>Hypocreomycetidae</taxon>
        <taxon>Glomerellales</taxon>
        <taxon>Glomerellaceae</taxon>
        <taxon>Colletotrichum</taxon>
        <taxon>Colletotrichum orbiculare species complex</taxon>
    </lineage>
</organism>
<dbReference type="EMBL" id="RYZW01000012">
    <property type="protein sequence ID" value="TDZ68296.1"/>
    <property type="molecule type" value="Genomic_DNA"/>
</dbReference>
<dbReference type="SUPFAM" id="SSF54593">
    <property type="entry name" value="Glyoxalase/Bleomycin resistance protein/Dihydroxybiphenyl dioxygenase"/>
    <property type="match status" value="1"/>
</dbReference>
<dbReference type="PANTHER" id="PTHR35006:SF2">
    <property type="entry name" value="GLYOXALASE FAMILY PROTEIN (AFU_ORTHOLOGUE AFUA_5G14830)"/>
    <property type="match status" value="1"/>
</dbReference>
<evidence type="ECO:0008006" key="3">
    <source>
        <dbReference type="Google" id="ProtNLM"/>
    </source>
</evidence>
<gene>
    <name evidence="1" type="ORF">CTRI78_v002220</name>
</gene>
<dbReference type="STRING" id="5466.A0A4R8RUR5"/>
<protein>
    <recommendedName>
        <fullName evidence="3">VOC domain-containing protein</fullName>
    </recommendedName>
</protein>
<accession>A0A4R8RUR5</accession>